<keyword evidence="2" id="KW-1185">Reference proteome</keyword>
<sequence>MVKGEKNRLKASTMELNNNIDITKAKNVPLFRMRYIRYPIASTMILKVPSVITLKSENIMDFNSDK</sequence>
<comment type="caution">
    <text evidence="1">The sequence shown here is derived from an EMBL/GenBank/DDBJ whole genome shotgun (WGS) entry which is preliminary data.</text>
</comment>
<accession>A0A2N3HQ26</accession>
<evidence type="ECO:0000313" key="2">
    <source>
        <dbReference type="Proteomes" id="UP000233535"/>
    </source>
</evidence>
<name>A0A2N3HQ26_9BACT</name>
<gene>
    <name evidence="1" type="ORF">BZG02_20550</name>
</gene>
<dbReference type="Proteomes" id="UP000233535">
    <property type="component" value="Unassembled WGS sequence"/>
</dbReference>
<evidence type="ECO:0000313" key="1">
    <source>
        <dbReference type="EMBL" id="PKQ60156.1"/>
    </source>
</evidence>
<dbReference type="EMBL" id="MVDD01000043">
    <property type="protein sequence ID" value="PKQ60156.1"/>
    <property type="molecule type" value="Genomic_DNA"/>
</dbReference>
<reference evidence="1 2" key="1">
    <citation type="journal article" date="2017" name="Front. Microbiol.">
        <title>Labilibaculum manganireducens gen. nov., sp. nov. and Labilibaculum filiforme sp. nov., Novel Bacteroidetes Isolated from Subsurface Sediments of the Baltic Sea.</title>
        <authorList>
            <person name="Vandieken V."/>
            <person name="Marshall I.P."/>
            <person name="Niemann H."/>
            <person name="Engelen B."/>
            <person name="Cypionka H."/>
        </authorList>
    </citation>
    <scope>NUCLEOTIDE SEQUENCE [LARGE SCALE GENOMIC DNA]</scope>
    <source>
        <strain evidence="1 2">59.16B</strain>
    </source>
</reference>
<organism evidence="1 2">
    <name type="scientific">Labilibaculum filiforme</name>
    <dbReference type="NCBI Taxonomy" id="1940526"/>
    <lineage>
        <taxon>Bacteria</taxon>
        <taxon>Pseudomonadati</taxon>
        <taxon>Bacteroidota</taxon>
        <taxon>Bacteroidia</taxon>
        <taxon>Marinilabiliales</taxon>
        <taxon>Marinifilaceae</taxon>
        <taxon>Labilibaculum</taxon>
    </lineage>
</organism>
<dbReference type="AlphaFoldDB" id="A0A2N3HQ26"/>
<proteinExistence type="predicted"/>
<protein>
    <submittedName>
        <fullName evidence="1">Uncharacterized protein</fullName>
    </submittedName>
</protein>